<keyword evidence="2" id="KW-1185">Reference proteome</keyword>
<evidence type="ECO:0000313" key="1">
    <source>
        <dbReference type="EMBL" id="CAJ1979389.1"/>
    </source>
</evidence>
<name>A0AA86W614_9FABA</name>
<evidence type="ECO:0000313" key="2">
    <source>
        <dbReference type="Proteomes" id="UP001189624"/>
    </source>
</evidence>
<protein>
    <submittedName>
        <fullName evidence="1">Uncharacterized protein</fullName>
    </submittedName>
</protein>
<sequence length="124" mass="14133">MQSCGVFQLRKWSGVMLIWKVELLQPRNGVGSLLTWKVELLPIWRRQRKLDMAQRSSLQSGKQDGIVECVLILGGRLTNDYNEQSAIDDRNGVTSITWFWCGFLANEMGVSVGQLNLLNKTVRH</sequence>
<dbReference type="EMBL" id="OY731408">
    <property type="protein sequence ID" value="CAJ1979389.1"/>
    <property type="molecule type" value="Genomic_DNA"/>
</dbReference>
<reference evidence="1" key="1">
    <citation type="submission" date="2023-10" db="EMBL/GenBank/DDBJ databases">
        <authorList>
            <person name="Domelevo Entfellner J.-B."/>
        </authorList>
    </citation>
    <scope>NUCLEOTIDE SEQUENCE</scope>
</reference>
<proteinExistence type="predicted"/>
<gene>
    <name evidence="1" type="ORF">AYBTSS11_LOCUS31604</name>
</gene>
<organism evidence="1 2">
    <name type="scientific">Sphenostylis stenocarpa</name>
    <dbReference type="NCBI Taxonomy" id="92480"/>
    <lineage>
        <taxon>Eukaryota</taxon>
        <taxon>Viridiplantae</taxon>
        <taxon>Streptophyta</taxon>
        <taxon>Embryophyta</taxon>
        <taxon>Tracheophyta</taxon>
        <taxon>Spermatophyta</taxon>
        <taxon>Magnoliopsida</taxon>
        <taxon>eudicotyledons</taxon>
        <taxon>Gunneridae</taxon>
        <taxon>Pentapetalae</taxon>
        <taxon>rosids</taxon>
        <taxon>fabids</taxon>
        <taxon>Fabales</taxon>
        <taxon>Fabaceae</taxon>
        <taxon>Papilionoideae</taxon>
        <taxon>50 kb inversion clade</taxon>
        <taxon>NPAAA clade</taxon>
        <taxon>indigoferoid/millettioid clade</taxon>
        <taxon>Phaseoleae</taxon>
        <taxon>Sphenostylis</taxon>
    </lineage>
</organism>
<dbReference type="AlphaFoldDB" id="A0AA86W614"/>
<accession>A0AA86W614</accession>
<dbReference type="Proteomes" id="UP001189624">
    <property type="component" value="Chromosome 11"/>
</dbReference>
<dbReference type="Gramene" id="rna-AYBTSS11_LOCUS31604">
    <property type="protein sequence ID" value="CAJ1979389.1"/>
    <property type="gene ID" value="gene-AYBTSS11_LOCUS31604"/>
</dbReference>